<evidence type="ECO:0000256" key="2">
    <source>
        <dbReference type="ARBA" id="ARBA00022884"/>
    </source>
</evidence>
<dbReference type="InterPro" id="IPR035979">
    <property type="entry name" value="RBD_domain_sf"/>
</dbReference>
<gene>
    <name evidence="6" type="ORF">WJX75_002554</name>
</gene>
<dbReference type="Gene3D" id="3.30.70.330">
    <property type="match status" value="2"/>
</dbReference>
<feature type="compositionally biased region" description="Low complexity" evidence="4">
    <location>
        <begin position="362"/>
        <end position="376"/>
    </location>
</feature>
<feature type="compositionally biased region" description="Basic and acidic residues" evidence="4">
    <location>
        <begin position="105"/>
        <end position="118"/>
    </location>
</feature>
<reference evidence="6 7" key="1">
    <citation type="journal article" date="2024" name="Nat. Commun.">
        <title>Phylogenomics reveals the evolutionary origins of lichenization in chlorophyte algae.</title>
        <authorList>
            <person name="Puginier C."/>
            <person name="Libourel C."/>
            <person name="Otte J."/>
            <person name="Skaloud P."/>
            <person name="Haon M."/>
            <person name="Grisel S."/>
            <person name="Petersen M."/>
            <person name="Berrin J.G."/>
            <person name="Delaux P.M."/>
            <person name="Dal Grande F."/>
            <person name="Keller J."/>
        </authorList>
    </citation>
    <scope>NUCLEOTIDE SEQUENCE [LARGE SCALE GENOMIC DNA]</scope>
    <source>
        <strain evidence="6 7">SAG 216-7</strain>
    </source>
</reference>
<accession>A0ABR2YHN8</accession>
<evidence type="ECO:0000313" key="7">
    <source>
        <dbReference type="Proteomes" id="UP001491310"/>
    </source>
</evidence>
<keyword evidence="2 3" id="KW-0694">RNA-binding</keyword>
<comment type="caution">
    <text evidence="6">The sequence shown here is derived from an EMBL/GenBank/DDBJ whole genome shotgun (WGS) entry which is preliminary data.</text>
</comment>
<evidence type="ECO:0000256" key="4">
    <source>
        <dbReference type="SAM" id="MobiDB-lite"/>
    </source>
</evidence>
<feature type="domain" description="RRM" evidence="5">
    <location>
        <begin position="131"/>
        <end position="209"/>
    </location>
</feature>
<keyword evidence="1" id="KW-0677">Repeat</keyword>
<proteinExistence type="predicted"/>
<sequence length="488" mass="51018">MGGPILVAHGSEVPVGSVHGLVLCPASGLMQSKQEAKVFVGGLSWETSDEKLRAFFENFGTVLEAFVSYDRHTGRPRGFGFVVFEDPAVADKVVSLQHTIDRREVEAKKAVPKEEHPSGRVFDSGNPQRTKKIFVGGLAPSVDESVLKGYFESFGEVEDAVVMYDHDNKRPRGFGFITFSTEEAVDGVFSGGTMQTLHDKPIEIKRAVPRDQMGPQTRGAVGGRGSYLASATRSVGSSRPLGFSFPGAAGFSPTGLSGRGYMGLGLGGLNGGMSAQDFSRASSDILTQMLAGGPGLANLAQSISQGLAAQGLGNGGSLGGQPLGLQQHNLMLGNHGQAQQQSLGNSALSAQMGRMGLGNGFQLGQQQRSSAPAASPTSGSLRQSSLEDAFPGAFSLAPSMPEQQQQPRQHLQSPGQLQSPQHLQSPGHGSAFANPAFNQGYRDEGAGLGTSAVSALSRDLSGAFSGSFTPHKESSMAAPEHQWSMSSV</sequence>
<dbReference type="SMART" id="SM00360">
    <property type="entry name" value="RRM"/>
    <property type="match status" value="2"/>
</dbReference>
<dbReference type="InterPro" id="IPR012677">
    <property type="entry name" value="Nucleotide-bd_a/b_plait_sf"/>
</dbReference>
<protein>
    <recommendedName>
        <fullName evidence="5">RRM domain-containing protein</fullName>
    </recommendedName>
</protein>
<feature type="domain" description="RRM" evidence="5">
    <location>
        <begin position="36"/>
        <end position="109"/>
    </location>
</feature>
<dbReference type="PANTHER" id="PTHR48032">
    <property type="entry name" value="RNA-BINDING PROTEIN MUSASHI HOMOLOG RBP6"/>
    <property type="match status" value="1"/>
</dbReference>
<dbReference type="InterPro" id="IPR000504">
    <property type="entry name" value="RRM_dom"/>
</dbReference>
<dbReference type="PANTHER" id="PTHR48032:SF6">
    <property type="entry name" value="RNA-BINDING (RRM_RBD_RNP MOTIFS) FAMILY PROTEIN"/>
    <property type="match status" value="1"/>
</dbReference>
<evidence type="ECO:0000313" key="6">
    <source>
        <dbReference type="EMBL" id="KAK9905586.1"/>
    </source>
</evidence>
<feature type="compositionally biased region" description="Low complexity" evidence="4">
    <location>
        <begin position="401"/>
        <end position="416"/>
    </location>
</feature>
<name>A0ABR2YHN8_9CHLO</name>
<dbReference type="Pfam" id="PF00076">
    <property type="entry name" value="RRM_1"/>
    <property type="match status" value="2"/>
</dbReference>
<feature type="compositionally biased region" description="Polar residues" evidence="4">
    <location>
        <begin position="377"/>
        <end position="386"/>
    </location>
</feature>
<dbReference type="Proteomes" id="UP001491310">
    <property type="component" value="Unassembled WGS sequence"/>
</dbReference>
<evidence type="ECO:0000256" key="1">
    <source>
        <dbReference type="ARBA" id="ARBA00022737"/>
    </source>
</evidence>
<keyword evidence="7" id="KW-1185">Reference proteome</keyword>
<feature type="region of interest" description="Disordered" evidence="4">
    <location>
        <begin position="105"/>
        <end position="126"/>
    </location>
</feature>
<evidence type="ECO:0000256" key="3">
    <source>
        <dbReference type="PROSITE-ProRule" id="PRU00176"/>
    </source>
</evidence>
<evidence type="ECO:0000259" key="5">
    <source>
        <dbReference type="PROSITE" id="PS50102"/>
    </source>
</evidence>
<dbReference type="PROSITE" id="PS50102">
    <property type="entry name" value="RRM"/>
    <property type="match status" value="2"/>
</dbReference>
<dbReference type="SUPFAM" id="SSF54928">
    <property type="entry name" value="RNA-binding domain, RBD"/>
    <property type="match status" value="2"/>
</dbReference>
<feature type="region of interest" description="Disordered" evidence="4">
    <location>
        <begin position="356"/>
        <end position="438"/>
    </location>
</feature>
<organism evidence="6 7">
    <name type="scientific">Coccomyxa subellipsoidea</name>
    <dbReference type="NCBI Taxonomy" id="248742"/>
    <lineage>
        <taxon>Eukaryota</taxon>
        <taxon>Viridiplantae</taxon>
        <taxon>Chlorophyta</taxon>
        <taxon>core chlorophytes</taxon>
        <taxon>Trebouxiophyceae</taxon>
        <taxon>Trebouxiophyceae incertae sedis</taxon>
        <taxon>Coccomyxaceae</taxon>
        <taxon>Coccomyxa</taxon>
    </lineage>
</organism>
<dbReference type="EMBL" id="JALJOT010000011">
    <property type="protein sequence ID" value="KAK9905586.1"/>
    <property type="molecule type" value="Genomic_DNA"/>
</dbReference>
<feature type="region of interest" description="Disordered" evidence="4">
    <location>
        <begin position="466"/>
        <end position="488"/>
    </location>
</feature>